<name>A0A7C2K0E9_9PLAN</name>
<dbReference type="SUPFAM" id="SSF52091">
    <property type="entry name" value="SpoIIaa-like"/>
    <property type="match status" value="1"/>
</dbReference>
<feature type="domain" description="STAS" evidence="1">
    <location>
        <begin position="1"/>
        <end position="110"/>
    </location>
</feature>
<dbReference type="Gene3D" id="3.30.750.24">
    <property type="entry name" value="STAS domain"/>
    <property type="match status" value="1"/>
</dbReference>
<dbReference type="AlphaFoldDB" id="A0A7C2K0E9"/>
<dbReference type="InterPro" id="IPR036513">
    <property type="entry name" value="STAS_dom_sf"/>
</dbReference>
<comment type="caution">
    <text evidence="2">The sequence shown here is derived from an EMBL/GenBank/DDBJ whole genome shotgun (WGS) entry which is preliminary data.</text>
</comment>
<dbReference type="EMBL" id="DSOK01000269">
    <property type="protein sequence ID" value="HEN15699.1"/>
    <property type="molecule type" value="Genomic_DNA"/>
</dbReference>
<evidence type="ECO:0000259" key="1">
    <source>
        <dbReference type="PROSITE" id="PS50801"/>
    </source>
</evidence>
<dbReference type="Pfam" id="PF01740">
    <property type="entry name" value="STAS"/>
    <property type="match status" value="1"/>
</dbReference>
<dbReference type="PROSITE" id="PS50801">
    <property type="entry name" value="STAS"/>
    <property type="match status" value="1"/>
</dbReference>
<sequence>MSLSSETFGSVVVIHAPDELLQETAQALQDSVRTHLEQGHARIVLQMDRTDLFDSQGLESLLDVQEGIRAQGGRVCLSGLTDTARTVLEMTRLDRCFEHYESVIDAVSHLK</sequence>
<gene>
    <name evidence="2" type="ORF">ENQ76_09565</name>
</gene>
<dbReference type="GO" id="GO:0043856">
    <property type="term" value="F:anti-sigma factor antagonist activity"/>
    <property type="evidence" value="ECO:0007669"/>
    <property type="project" value="TreeGrafter"/>
</dbReference>
<organism evidence="2">
    <name type="scientific">Schlesneria paludicola</name>
    <dbReference type="NCBI Taxonomy" id="360056"/>
    <lineage>
        <taxon>Bacteria</taxon>
        <taxon>Pseudomonadati</taxon>
        <taxon>Planctomycetota</taxon>
        <taxon>Planctomycetia</taxon>
        <taxon>Planctomycetales</taxon>
        <taxon>Planctomycetaceae</taxon>
        <taxon>Schlesneria</taxon>
    </lineage>
</organism>
<dbReference type="CDD" id="cd07043">
    <property type="entry name" value="STAS_anti-anti-sigma_factors"/>
    <property type="match status" value="1"/>
</dbReference>
<protein>
    <submittedName>
        <fullName evidence="2">Anti-sigma factor antagonist</fullName>
    </submittedName>
</protein>
<accession>A0A7C2K0E9</accession>
<dbReference type="PANTHER" id="PTHR33495">
    <property type="entry name" value="ANTI-SIGMA FACTOR ANTAGONIST TM_1081-RELATED-RELATED"/>
    <property type="match status" value="1"/>
</dbReference>
<dbReference type="InterPro" id="IPR002645">
    <property type="entry name" value="STAS_dom"/>
</dbReference>
<evidence type="ECO:0000313" key="2">
    <source>
        <dbReference type="EMBL" id="HEN15699.1"/>
    </source>
</evidence>
<reference evidence="2" key="1">
    <citation type="journal article" date="2020" name="mSystems">
        <title>Genome- and Community-Level Interaction Insights into Carbon Utilization and Element Cycling Functions of Hydrothermarchaeota in Hydrothermal Sediment.</title>
        <authorList>
            <person name="Zhou Z."/>
            <person name="Liu Y."/>
            <person name="Xu W."/>
            <person name="Pan J."/>
            <person name="Luo Z.H."/>
            <person name="Li M."/>
        </authorList>
    </citation>
    <scope>NUCLEOTIDE SEQUENCE [LARGE SCALE GENOMIC DNA]</scope>
    <source>
        <strain evidence="2">SpSt-339</strain>
    </source>
</reference>
<proteinExistence type="predicted"/>